<reference evidence="1 2" key="1">
    <citation type="journal article" date="2022" name="Hortic Res">
        <title>A haplotype resolved chromosomal level avocado genome allows analysis of novel avocado genes.</title>
        <authorList>
            <person name="Nath O."/>
            <person name="Fletcher S.J."/>
            <person name="Hayward A."/>
            <person name="Shaw L.M."/>
            <person name="Masouleh A.K."/>
            <person name="Furtado A."/>
            <person name="Henry R.J."/>
            <person name="Mitter N."/>
        </authorList>
    </citation>
    <scope>NUCLEOTIDE SEQUENCE [LARGE SCALE GENOMIC DNA]</scope>
    <source>
        <strain evidence="2">cv. Hass</strain>
    </source>
</reference>
<proteinExistence type="predicted"/>
<protein>
    <submittedName>
        <fullName evidence="1">Uncharacterized protein</fullName>
    </submittedName>
</protein>
<gene>
    <name evidence="1" type="ORF">MRB53_023865</name>
</gene>
<sequence length="186" mass="20502">MDVRLALTSLYNEYAIESTRNAFDGRLSTNVGNTRGGASDSSGTPSSATSPLVSLVKWKLGLQGFLKENSSIERKSDLEMHLDEALWPTIAEEDFDILGSLQVNGLRDVAMVVYHFNSNEAVAGATPGAQVLATHIPVPAMAHLSLASRKLKVKKLAMAMHWWLNILHLLGLFIQLWARKEQKKMD</sequence>
<evidence type="ECO:0000313" key="1">
    <source>
        <dbReference type="EMBL" id="KAJ8630542.1"/>
    </source>
</evidence>
<organism evidence="1 2">
    <name type="scientific">Persea americana</name>
    <name type="common">Avocado</name>
    <dbReference type="NCBI Taxonomy" id="3435"/>
    <lineage>
        <taxon>Eukaryota</taxon>
        <taxon>Viridiplantae</taxon>
        <taxon>Streptophyta</taxon>
        <taxon>Embryophyta</taxon>
        <taxon>Tracheophyta</taxon>
        <taxon>Spermatophyta</taxon>
        <taxon>Magnoliopsida</taxon>
        <taxon>Magnoliidae</taxon>
        <taxon>Laurales</taxon>
        <taxon>Lauraceae</taxon>
        <taxon>Persea</taxon>
    </lineage>
</organism>
<name>A0ACC2LBS3_PERAE</name>
<dbReference type="EMBL" id="CM056815">
    <property type="protein sequence ID" value="KAJ8630542.1"/>
    <property type="molecule type" value="Genomic_DNA"/>
</dbReference>
<accession>A0ACC2LBS3</accession>
<keyword evidence="2" id="KW-1185">Reference proteome</keyword>
<evidence type="ECO:0000313" key="2">
    <source>
        <dbReference type="Proteomes" id="UP001234297"/>
    </source>
</evidence>
<dbReference type="Proteomes" id="UP001234297">
    <property type="component" value="Chromosome 7"/>
</dbReference>
<comment type="caution">
    <text evidence="1">The sequence shown here is derived from an EMBL/GenBank/DDBJ whole genome shotgun (WGS) entry which is preliminary data.</text>
</comment>